<sequence length="121" mass="12861">MPVRPAAGQHEPPGSPRQDQHSHTHPYTRTHGSQGGSSDSGSSREEESAIPVPVGVFSFRPARERSPGAAGGMEEPQGNTLVIRIGIPDLAQTVLSLSLGDPALPWLTQRDSANREPELLP</sequence>
<protein>
    <submittedName>
        <fullName evidence="1">Uncharacterized protein</fullName>
    </submittedName>
</protein>
<evidence type="ECO:0000313" key="1">
    <source>
        <dbReference type="EMBL" id="KAJ8003090.1"/>
    </source>
</evidence>
<dbReference type="EMBL" id="CM055740">
    <property type="protein sequence ID" value="KAJ8003090.1"/>
    <property type="molecule type" value="Genomic_DNA"/>
</dbReference>
<keyword evidence="2" id="KW-1185">Reference proteome</keyword>
<proteinExistence type="predicted"/>
<reference evidence="1" key="1">
    <citation type="submission" date="2021-05" db="EMBL/GenBank/DDBJ databases">
        <authorList>
            <person name="Pan Q."/>
            <person name="Jouanno E."/>
            <person name="Zahm M."/>
            <person name="Klopp C."/>
            <person name="Cabau C."/>
            <person name="Louis A."/>
            <person name="Berthelot C."/>
            <person name="Parey E."/>
            <person name="Roest Crollius H."/>
            <person name="Montfort J."/>
            <person name="Robinson-Rechavi M."/>
            <person name="Bouchez O."/>
            <person name="Lampietro C."/>
            <person name="Lopez Roques C."/>
            <person name="Donnadieu C."/>
            <person name="Postlethwait J."/>
            <person name="Bobe J."/>
            <person name="Dillon D."/>
            <person name="Chandos A."/>
            <person name="von Hippel F."/>
            <person name="Guiguen Y."/>
        </authorList>
    </citation>
    <scope>NUCLEOTIDE SEQUENCE</scope>
    <source>
        <strain evidence="1">YG-Jan2019</strain>
    </source>
</reference>
<accession>A0ACC2GHU6</accession>
<gene>
    <name evidence="1" type="ORF">DPEC_G00165760</name>
</gene>
<evidence type="ECO:0000313" key="2">
    <source>
        <dbReference type="Proteomes" id="UP001157502"/>
    </source>
</evidence>
<comment type="caution">
    <text evidence="1">The sequence shown here is derived from an EMBL/GenBank/DDBJ whole genome shotgun (WGS) entry which is preliminary data.</text>
</comment>
<dbReference type="Proteomes" id="UP001157502">
    <property type="component" value="Chromosome 13"/>
</dbReference>
<name>A0ACC2GHU6_DALPE</name>
<organism evidence="1 2">
    <name type="scientific">Dallia pectoralis</name>
    <name type="common">Alaska blackfish</name>
    <dbReference type="NCBI Taxonomy" id="75939"/>
    <lineage>
        <taxon>Eukaryota</taxon>
        <taxon>Metazoa</taxon>
        <taxon>Chordata</taxon>
        <taxon>Craniata</taxon>
        <taxon>Vertebrata</taxon>
        <taxon>Euteleostomi</taxon>
        <taxon>Actinopterygii</taxon>
        <taxon>Neopterygii</taxon>
        <taxon>Teleostei</taxon>
        <taxon>Protacanthopterygii</taxon>
        <taxon>Esociformes</taxon>
        <taxon>Umbridae</taxon>
        <taxon>Dallia</taxon>
    </lineage>
</organism>